<feature type="compositionally biased region" description="Low complexity" evidence="1">
    <location>
        <begin position="294"/>
        <end position="320"/>
    </location>
</feature>
<keyword evidence="6" id="KW-1185">Reference proteome</keyword>
<feature type="region of interest" description="Disordered" evidence="1">
    <location>
        <begin position="270"/>
        <end position="356"/>
    </location>
</feature>
<dbReference type="InterPro" id="IPR007110">
    <property type="entry name" value="Ig-like_dom"/>
</dbReference>
<evidence type="ECO:0000256" key="3">
    <source>
        <dbReference type="SAM" id="SignalP"/>
    </source>
</evidence>
<dbReference type="InterPro" id="IPR013783">
    <property type="entry name" value="Ig-like_fold"/>
</dbReference>
<reference evidence="5" key="3">
    <citation type="submission" date="2025-09" db="UniProtKB">
        <authorList>
            <consortium name="Ensembl"/>
        </authorList>
    </citation>
    <scope>IDENTIFICATION</scope>
</reference>
<dbReference type="Proteomes" id="UP000008672">
    <property type="component" value="Unassembled WGS sequence"/>
</dbReference>
<dbReference type="InterPro" id="IPR003599">
    <property type="entry name" value="Ig_sub"/>
</dbReference>
<dbReference type="CDD" id="cd00096">
    <property type="entry name" value="Ig"/>
    <property type="match status" value="1"/>
</dbReference>
<dbReference type="EMBL" id="AFYH01231061">
    <property type="status" value="NOT_ANNOTATED_CDS"/>
    <property type="molecule type" value="Genomic_DNA"/>
</dbReference>
<feature type="compositionally biased region" description="Basic and acidic residues" evidence="1">
    <location>
        <begin position="270"/>
        <end position="287"/>
    </location>
</feature>
<dbReference type="InterPro" id="IPR042454">
    <property type="entry name" value="CLMP"/>
</dbReference>
<dbReference type="FunCoup" id="H2ZY85">
    <property type="interactions" value="26"/>
</dbReference>
<feature type="transmembrane region" description="Helical" evidence="2">
    <location>
        <begin position="237"/>
        <end position="262"/>
    </location>
</feature>
<feature type="domain" description="Ig-like" evidence="4">
    <location>
        <begin position="137"/>
        <end position="232"/>
    </location>
</feature>
<dbReference type="GO" id="GO:0005881">
    <property type="term" value="C:cytoplasmic microtubule"/>
    <property type="evidence" value="ECO:0007669"/>
    <property type="project" value="InterPro"/>
</dbReference>
<dbReference type="GO" id="GO:0016020">
    <property type="term" value="C:membrane"/>
    <property type="evidence" value="ECO:0007669"/>
    <property type="project" value="InterPro"/>
</dbReference>
<dbReference type="SMART" id="SM00406">
    <property type="entry name" value="IGv"/>
    <property type="match status" value="1"/>
</dbReference>
<feature type="domain" description="Ig-like" evidence="4">
    <location>
        <begin position="31"/>
        <end position="121"/>
    </location>
</feature>
<dbReference type="eggNOG" id="KOG3866">
    <property type="taxonomic scope" value="Eukaryota"/>
</dbReference>
<dbReference type="Bgee" id="ENSLACG00000002106">
    <property type="expression patterns" value="Expressed in pharyngeal gill and 4 other cell types or tissues"/>
</dbReference>
<dbReference type="EMBL" id="AFYH01231064">
    <property type="status" value="NOT_ANNOTATED_CDS"/>
    <property type="molecule type" value="Genomic_DNA"/>
</dbReference>
<accession>H2ZY85</accession>
<dbReference type="InterPro" id="IPR036179">
    <property type="entry name" value="Ig-like_dom_sf"/>
</dbReference>
<evidence type="ECO:0000256" key="1">
    <source>
        <dbReference type="SAM" id="MobiDB-lite"/>
    </source>
</evidence>
<dbReference type="Ensembl" id="ENSLACT00000002376.1">
    <property type="protein sequence ID" value="ENSLACP00000002356.1"/>
    <property type="gene ID" value="ENSLACG00000002106.2"/>
</dbReference>
<dbReference type="AlphaFoldDB" id="H2ZY85"/>
<organism evidence="5 6">
    <name type="scientific">Latimeria chalumnae</name>
    <name type="common">Coelacanth</name>
    <dbReference type="NCBI Taxonomy" id="7897"/>
    <lineage>
        <taxon>Eukaryota</taxon>
        <taxon>Metazoa</taxon>
        <taxon>Chordata</taxon>
        <taxon>Craniata</taxon>
        <taxon>Vertebrata</taxon>
        <taxon>Euteleostomi</taxon>
        <taxon>Coelacanthiformes</taxon>
        <taxon>Coelacanthidae</taxon>
        <taxon>Latimeria</taxon>
    </lineage>
</organism>
<dbReference type="SMART" id="SM00409">
    <property type="entry name" value="IG"/>
    <property type="match status" value="2"/>
</dbReference>
<evidence type="ECO:0000313" key="5">
    <source>
        <dbReference type="Ensembl" id="ENSLACP00000002356.1"/>
    </source>
</evidence>
<dbReference type="SMART" id="SM00408">
    <property type="entry name" value="IGc2"/>
    <property type="match status" value="2"/>
</dbReference>
<dbReference type="PROSITE" id="PS50835">
    <property type="entry name" value="IG_LIKE"/>
    <property type="match status" value="2"/>
</dbReference>
<dbReference type="InParanoid" id="H2ZY85"/>
<dbReference type="InterPro" id="IPR003598">
    <property type="entry name" value="Ig_sub2"/>
</dbReference>
<keyword evidence="2" id="KW-1133">Transmembrane helix</keyword>
<dbReference type="OMA" id="RYSCKVK"/>
<dbReference type="Pfam" id="PF13927">
    <property type="entry name" value="Ig_3"/>
    <property type="match status" value="1"/>
</dbReference>
<dbReference type="GeneTree" id="ENSGT00940000161031"/>
<proteinExistence type="predicted"/>
<evidence type="ECO:0000313" key="6">
    <source>
        <dbReference type="Proteomes" id="UP000008672"/>
    </source>
</evidence>
<dbReference type="GO" id="GO:0009986">
    <property type="term" value="C:cell surface"/>
    <property type="evidence" value="ECO:0007669"/>
    <property type="project" value="TreeGrafter"/>
</dbReference>
<reference evidence="6" key="1">
    <citation type="submission" date="2011-08" db="EMBL/GenBank/DDBJ databases">
        <title>The draft genome of Latimeria chalumnae.</title>
        <authorList>
            <person name="Di Palma F."/>
            <person name="Alfoldi J."/>
            <person name="Johnson J."/>
            <person name="Berlin A."/>
            <person name="Gnerre S."/>
            <person name="Jaffe D."/>
            <person name="MacCallum I."/>
            <person name="Young S."/>
            <person name="Walker B.J."/>
            <person name="Lander E."/>
            <person name="Lindblad-Toh K."/>
        </authorList>
    </citation>
    <scope>NUCLEOTIDE SEQUENCE [LARGE SCALE GENOMIC DNA]</scope>
    <source>
        <strain evidence="6">Wild caught</strain>
    </source>
</reference>
<feature type="chain" id="PRO_5003579708" evidence="3">
    <location>
        <begin position="22"/>
        <end position="377"/>
    </location>
</feature>
<dbReference type="EMBL" id="AFYH01231063">
    <property type="status" value="NOT_ANNOTATED_CDS"/>
    <property type="molecule type" value="Genomic_DNA"/>
</dbReference>
<dbReference type="PANTHER" id="PTHR44783">
    <property type="entry name" value="CXADR-LIKE MEMBRANE PROTEIN"/>
    <property type="match status" value="1"/>
</dbReference>
<dbReference type="EMBL" id="AFYH01231066">
    <property type="status" value="NOT_ANNOTATED_CDS"/>
    <property type="molecule type" value="Genomic_DNA"/>
</dbReference>
<dbReference type="Pfam" id="PF07686">
    <property type="entry name" value="V-set"/>
    <property type="match status" value="1"/>
</dbReference>
<dbReference type="Gene3D" id="2.60.40.10">
    <property type="entry name" value="Immunoglobulins"/>
    <property type="match status" value="2"/>
</dbReference>
<dbReference type="EMBL" id="AFYH01231067">
    <property type="status" value="NOT_ANNOTATED_CDS"/>
    <property type="molecule type" value="Genomic_DNA"/>
</dbReference>
<dbReference type="SUPFAM" id="SSF48726">
    <property type="entry name" value="Immunoglobulin"/>
    <property type="match status" value="2"/>
</dbReference>
<dbReference type="PANTHER" id="PTHR44783:SF1">
    <property type="entry name" value="CXADR-LIKE MEMBRANE PROTEIN"/>
    <property type="match status" value="1"/>
</dbReference>
<keyword evidence="2" id="KW-0812">Transmembrane</keyword>
<dbReference type="EMBL" id="AFYH01231060">
    <property type="status" value="NOT_ANNOTATED_CDS"/>
    <property type="molecule type" value="Genomic_DNA"/>
</dbReference>
<name>H2ZY85_LATCH</name>
<gene>
    <name evidence="5" type="primary">CLMP</name>
</gene>
<dbReference type="EMBL" id="AFYH01231068">
    <property type="status" value="NOT_ANNOTATED_CDS"/>
    <property type="molecule type" value="Genomic_DNA"/>
</dbReference>
<keyword evidence="3" id="KW-0732">Signal</keyword>
<feature type="signal peptide" evidence="3">
    <location>
        <begin position="1"/>
        <end position="21"/>
    </location>
</feature>
<dbReference type="InterPro" id="IPR013106">
    <property type="entry name" value="Ig_V-set"/>
</dbReference>
<evidence type="ECO:0000259" key="4">
    <source>
        <dbReference type="PROSITE" id="PS50835"/>
    </source>
</evidence>
<reference evidence="5" key="2">
    <citation type="submission" date="2025-08" db="UniProtKB">
        <authorList>
            <consortium name="Ensembl"/>
        </authorList>
    </citation>
    <scope>IDENTIFICATION</scope>
</reference>
<protein>
    <submittedName>
        <fullName evidence="5">CXADR like membrane protein</fullName>
    </submittedName>
</protein>
<dbReference type="STRING" id="7897.ENSLACP00000002356"/>
<sequence length="377" mass="41349">QKGVCVCWFISVSLSFWITDAQTEIKKVADQDVTLPCRHPFGTAGSDSLDIEWLLQHSESNQKVNPVVISYSGGNVYDNLNTNLKGRVAFASDFLTGDASLGISSLQPADSGQYSCKVKSNGQYEWNHVILKVLVKPSKPKCWMDGKLIEGSDLTLQCKSADGTEPIAYKWERISDTEGKTIHLPPNSRIVDLSHPEVILLRNLTHEIAGLYQCTATNEAGEDNCFLQVTIQYVRGVGIVAGAVVGVVAGVFLLFLVVWLIFRRKEKKRYEEDERPNEIREDAEAPKAKLVKPNSSSSRSGSSRSGSSSTRSTGNSTSRSQRIRTPQQAQNGAPPAYKEVAMQKGETEENKISPANLVRMGATPVMVPAQSRAFQTV</sequence>
<dbReference type="EMBL" id="AFYH01231065">
    <property type="status" value="NOT_ANNOTATED_CDS"/>
    <property type="molecule type" value="Genomic_DNA"/>
</dbReference>
<evidence type="ECO:0000256" key="2">
    <source>
        <dbReference type="SAM" id="Phobius"/>
    </source>
</evidence>
<dbReference type="EMBL" id="AFYH01231062">
    <property type="status" value="NOT_ANNOTATED_CDS"/>
    <property type="molecule type" value="Genomic_DNA"/>
</dbReference>
<keyword evidence="2" id="KW-0472">Membrane</keyword>